<proteinExistence type="predicted"/>
<sequence>MGTINKGILGGFSGKVGSVIGSSWKGIQVMRSLPTASKRKKSSKSIEHQAHFKKVIDVISKGGVIFKQGFAPMAKGQTAFNAAFSRNFSVFSMKSGKLDIAYDKFALSNGSLGNLKNFKATVNDLGTLSLDWNPTNVERFDNRDLMVQCLVATDDFESVMCYLNVDLVSAHHCGVELLDEMKGKVLHVYVFYSLPGVFRADAISDSSYCKVVV</sequence>
<keyword evidence="2" id="KW-1185">Reference proteome</keyword>
<dbReference type="EMBL" id="CP081303">
    <property type="protein sequence ID" value="QZE15279.1"/>
    <property type="molecule type" value="Genomic_DNA"/>
</dbReference>
<gene>
    <name evidence="1" type="ORF">K4L44_05450</name>
</gene>
<reference evidence="1" key="1">
    <citation type="submission" date="2021-08" db="EMBL/GenBank/DDBJ databases">
        <title>Novel anaerobic bacterium isolated from sea squirt in East Sea, Republic of Korea.</title>
        <authorList>
            <person name="Nguyen T.H."/>
            <person name="Li Z."/>
            <person name="Lee Y.-J."/>
            <person name="Ko J."/>
            <person name="Kim S.-G."/>
        </authorList>
    </citation>
    <scope>NUCLEOTIDE SEQUENCE</scope>
    <source>
        <strain evidence="1">KCTC 25031</strain>
    </source>
</reference>
<evidence type="ECO:0000313" key="1">
    <source>
        <dbReference type="EMBL" id="QZE15279.1"/>
    </source>
</evidence>
<protein>
    <submittedName>
        <fullName evidence="1">Uncharacterized protein</fullName>
    </submittedName>
</protein>
<name>A0AC61NR92_9BACT</name>
<organism evidence="1 2">
    <name type="scientific">Halosquirtibacter laminarini</name>
    <dbReference type="NCBI Taxonomy" id="3374600"/>
    <lineage>
        <taxon>Bacteria</taxon>
        <taxon>Pseudomonadati</taxon>
        <taxon>Bacteroidota</taxon>
        <taxon>Bacteroidia</taxon>
        <taxon>Marinilabiliales</taxon>
        <taxon>Prolixibacteraceae</taxon>
        <taxon>Halosquirtibacter</taxon>
    </lineage>
</organism>
<evidence type="ECO:0000313" key="2">
    <source>
        <dbReference type="Proteomes" id="UP000826212"/>
    </source>
</evidence>
<dbReference type="Proteomes" id="UP000826212">
    <property type="component" value="Chromosome"/>
</dbReference>
<accession>A0AC61NR92</accession>